<accession>A0AAU0F2N9</accession>
<evidence type="ECO:0000313" key="1">
    <source>
        <dbReference type="EMBL" id="WOC51606.1"/>
    </source>
</evidence>
<evidence type="ECO:0000313" key="2">
    <source>
        <dbReference type="Proteomes" id="UP001432059"/>
    </source>
</evidence>
<reference evidence="1" key="1">
    <citation type="submission" date="2023-10" db="EMBL/GenBank/DDBJ databases">
        <title>Characterization and whole genome sequencing of a novel strain of Bergeyella porcorum QD2021 isolated from pig.</title>
        <authorList>
            <person name="Liu G."/>
            <person name="Chen C."/>
            <person name="Han X."/>
        </authorList>
    </citation>
    <scope>NUCLEOTIDE SEQUENCE</scope>
    <source>
        <strain evidence="1">QD2021</strain>
    </source>
</reference>
<dbReference type="KEGG" id="bpor:BPO_0959"/>
<dbReference type="AlphaFoldDB" id="A0AAU0F2N9"/>
<evidence type="ECO:0008006" key="3">
    <source>
        <dbReference type="Google" id="ProtNLM"/>
    </source>
</evidence>
<gene>
    <name evidence="1" type="ORF">BPO_0959</name>
</gene>
<keyword evidence="2" id="KW-1185">Reference proteome</keyword>
<name>A0AAU0F2N9_9FLAO</name>
<proteinExistence type="predicted"/>
<organism evidence="1 2">
    <name type="scientific">Bergeyella porcorum</name>
    <dbReference type="NCBI Taxonomy" id="1735111"/>
    <lineage>
        <taxon>Bacteria</taxon>
        <taxon>Pseudomonadati</taxon>
        <taxon>Bacteroidota</taxon>
        <taxon>Flavobacteriia</taxon>
        <taxon>Flavobacteriales</taxon>
        <taxon>Weeksellaceae</taxon>
        <taxon>Bergeyella</taxon>
    </lineage>
</organism>
<sequence length="161" mass="17940">MAQTEELRKLPKVELGFQGINLGYELPLGKKWLVEPQIGMGGTVEITNSSISYRMGATASQNYFSPFVGGHLRYYFNRDRRESKGHSLANNAGSYWGFQTKMVYNSNVDSVLVNDFHFGQQLPLGKNFVFRYNAGVGMGFNLAYGYGAIYPIVGASFGYAF</sequence>
<protein>
    <recommendedName>
        <fullName evidence="3">DUF3575 domain-containing protein</fullName>
    </recommendedName>
</protein>
<dbReference type="EMBL" id="CP136426">
    <property type="protein sequence ID" value="WOC51606.1"/>
    <property type="molecule type" value="Genomic_DNA"/>
</dbReference>
<dbReference type="Proteomes" id="UP001432059">
    <property type="component" value="Chromosome"/>
</dbReference>